<accession>A0A5J4X919</accession>
<comment type="caution">
    <text evidence="2">The sequence shown here is derived from an EMBL/GenBank/DDBJ whole genome shotgun (WGS) entry which is preliminary data.</text>
</comment>
<feature type="region of interest" description="Disordered" evidence="1">
    <location>
        <begin position="371"/>
        <end position="393"/>
    </location>
</feature>
<protein>
    <submittedName>
        <fullName evidence="2">Uncharacterized protein</fullName>
    </submittedName>
</protein>
<evidence type="ECO:0000313" key="2">
    <source>
        <dbReference type="EMBL" id="KAA6403650.1"/>
    </source>
</evidence>
<name>A0A5J4X919_9EUKA</name>
<evidence type="ECO:0000313" key="3">
    <source>
        <dbReference type="Proteomes" id="UP000324800"/>
    </source>
</evidence>
<sequence length="858" mass="98047">MYLIGQSNKFLEQANVKIEITSTVTNSQNGYEQLGFESYDHGSLALKDQFRASVDLGSQCQEGQSYDLGAGQQQDGSNHLTDLGDGKLTVEQSNITSLKEIYKEYSNRRQADSLYPSLVTDWIQSINLKRDQGQLDTSRVPRDIENEQIEVHLNKIRGQFESFGLIIDQELQEQIVEKVAFKDLAWVKPCFAIPKSDSGKWRKITDCSILNRFLRTNHFIMEDINTEQVLSLQCNVLWGETCNINISQEVETSYEVNQKEVGSERRILLRQSDLSMSRQRKSGVQKVEYPADSLRIRLEDLGKQILPLTNVRNRIPRMAYQLKTQSDNDVKPQKIEDVKSVWKMEKKNSAKDFSQSQISSKFHRSFEFPEAINLQNGPPHEKAQQDEAKSSDYKRMKQQDVSVQDNIVGSFLVKEQDRVEQTDQSHSVATISHPTNGRISGLMGCNTQHQQQQVRDMVLGDCNNHWRLTSSNQRETAAVLCGLLRSAPFLREQQVQSLKFETESSSTAYNLSRGAAATSPLKLNDRKLEVAEDLDLLIHALHIHGKENMIPDSLSRLGTSGDYSLKEDILQKVPYLHPPIPLIQQTLNKLMKEKEQAWMILPNWPSQPWWPVLMKMTSRLIILGENADVSVPGGKMKKQKKHLPPGRMMAVILEVSKEKNNSDGFLIKEALQALPHKTSQTVGMKLEEDIVKDQGNMMNTGSGFKKEKINGVALQQIMKKPQAGMWKLIKEERVWNYDQLLRYIKGKSDQKMKLSEMEFLGIVIATINGYSTQSMFKRHDTSVTVIFRPLEDLSICPTQWLSFWMSRRKKKDEKLPVWWLHSMNRAASYEQTSKAVHIIIKACKIPQVAQSPRSDLPQ</sequence>
<dbReference type="SUPFAM" id="SSF56672">
    <property type="entry name" value="DNA/RNA polymerases"/>
    <property type="match status" value="1"/>
</dbReference>
<gene>
    <name evidence="2" type="ORF">EZS28_000825</name>
</gene>
<feature type="compositionally biased region" description="Basic and acidic residues" evidence="1">
    <location>
        <begin position="379"/>
        <end position="393"/>
    </location>
</feature>
<proteinExistence type="predicted"/>
<reference evidence="2 3" key="1">
    <citation type="submission" date="2019-03" db="EMBL/GenBank/DDBJ databases">
        <title>Single cell metagenomics reveals metabolic interactions within the superorganism composed of flagellate Streblomastix strix and complex community of Bacteroidetes bacteria on its surface.</title>
        <authorList>
            <person name="Treitli S.C."/>
            <person name="Kolisko M."/>
            <person name="Husnik F."/>
            <person name="Keeling P."/>
            <person name="Hampl V."/>
        </authorList>
    </citation>
    <scope>NUCLEOTIDE SEQUENCE [LARGE SCALE GENOMIC DNA]</scope>
    <source>
        <strain evidence="2">ST1C</strain>
    </source>
</reference>
<dbReference type="Proteomes" id="UP000324800">
    <property type="component" value="Unassembled WGS sequence"/>
</dbReference>
<dbReference type="InterPro" id="IPR043502">
    <property type="entry name" value="DNA/RNA_pol_sf"/>
</dbReference>
<dbReference type="Gene3D" id="3.10.10.10">
    <property type="entry name" value="HIV Type 1 Reverse Transcriptase, subunit A, domain 1"/>
    <property type="match status" value="1"/>
</dbReference>
<organism evidence="2 3">
    <name type="scientific">Streblomastix strix</name>
    <dbReference type="NCBI Taxonomy" id="222440"/>
    <lineage>
        <taxon>Eukaryota</taxon>
        <taxon>Metamonada</taxon>
        <taxon>Preaxostyla</taxon>
        <taxon>Oxymonadida</taxon>
        <taxon>Streblomastigidae</taxon>
        <taxon>Streblomastix</taxon>
    </lineage>
</organism>
<feature type="compositionally biased region" description="Polar residues" evidence="1">
    <location>
        <begin position="71"/>
        <end position="80"/>
    </location>
</feature>
<feature type="region of interest" description="Disordered" evidence="1">
    <location>
        <begin position="65"/>
        <end position="85"/>
    </location>
</feature>
<dbReference type="EMBL" id="SNRW01000076">
    <property type="protein sequence ID" value="KAA6403650.1"/>
    <property type="molecule type" value="Genomic_DNA"/>
</dbReference>
<evidence type="ECO:0000256" key="1">
    <source>
        <dbReference type="SAM" id="MobiDB-lite"/>
    </source>
</evidence>
<dbReference type="AlphaFoldDB" id="A0A5J4X919"/>